<evidence type="ECO:0000256" key="2">
    <source>
        <dbReference type="ARBA" id="ARBA00022692"/>
    </source>
</evidence>
<dbReference type="InterPro" id="IPR004089">
    <property type="entry name" value="MCPsignal_dom"/>
</dbReference>
<dbReference type="InterPro" id="IPR004090">
    <property type="entry name" value="Chemotax_Me-accpt_rcpt"/>
</dbReference>
<dbReference type="Pfam" id="PF00015">
    <property type="entry name" value="MCPsignal"/>
    <property type="match status" value="1"/>
</dbReference>
<evidence type="ECO:0000259" key="10">
    <source>
        <dbReference type="PROSITE" id="PS50885"/>
    </source>
</evidence>
<dbReference type="SMART" id="SM00283">
    <property type="entry name" value="MA"/>
    <property type="match status" value="1"/>
</dbReference>
<evidence type="ECO:0000256" key="7">
    <source>
        <dbReference type="PROSITE-ProRule" id="PRU00284"/>
    </source>
</evidence>
<protein>
    <submittedName>
        <fullName evidence="11">Methyl-accepting chemotaxis protein</fullName>
    </submittedName>
</protein>
<sequence length="539" mass="58979">MLTTVRARILAFALLSVAAVAGLTFIAWMIIAKAEHTSQALVGESLEQSWMLVDLEQDHRLLQDLAYKIKAQLLLWDEIDPLFTELERSIPWHWQSIQENPGLGTWSRDNREQYDRVVALMADMKQGIGQRSYYEVGKIVDFQLFQALEPMLTAITERQRASRDGVTASASELLHYLADQQRFLLGGALVFLALVVAMTLWLRTSVILRLQAMARDVSAMEQNADLTKILAVKGRDEVAGVAGAIEQLVRRFEVFVEDVRSAASGLDARSASLDNGAEALQQTSESTRRQISDVAQSMASIADQASQIEQATEHSAATVMHAVNANSEVREGLANSEKGADHTVEVIGRVSESITALIDATGKIEQVTGVIADIAEQTNLLALNAAIEAARAGEHGRGFAVVADEVRTLSRRTSESTANIRQWVQDLVVGAKNADSLLEDMAGAGEMNRANLHALRAHLEGLAAQFHELQRQSESVQGAVALQRGEIARVGRRAEALGESAETLTLNVEDTRLVSEALRQESVGMKQLIARFRTRSPET</sequence>
<comment type="similarity">
    <text evidence="6">Belongs to the methyl-accepting chemotaxis (MCP) protein family.</text>
</comment>
<evidence type="ECO:0000313" key="12">
    <source>
        <dbReference type="Proteomes" id="UP000253647"/>
    </source>
</evidence>
<keyword evidence="2 8" id="KW-0812">Transmembrane</keyword>
<dbReference type="RefSeq" id="WP_114434870.1">
    <property type="nucleotide sequence ID" value="NZ_QPJI01000011.1"/>
</dbReference>
<dbReference type="GO" id="GO:0004888">
    <property type="term" value="F:transmembrane signaling receptor activity"/>
    <property type="evidence" value="ECO:0007669"/>
    <property type="project" value="InterPro"/>
</dbReference>
<feature type="domain" description="HAMP" evidence="10">
    <location>
        <begin position="204"/>
        <end position="257"/>
    </location>
</feature>
<dbReference type="Proteomes" id="UP000253647">
    <property type="component" value="Unassembled WGS sequence"/>
</dbReference>
<feature type="transmembrane region" description="Helical" evidence="8">
    <location>
        <begin position="183"/>
        <end position="202"/>
    </location>
</feature>
<keyword evidence="5 7" id="KW-0807">Transducer</keyword>
<name>A0A368XFC0_MARNT</name>
<evidence type="ECO:0000256" key="8">
    <source>
        <dbReference type="SAM" id="Phobius"/>
    </source>
</evidence>
<proteinExistence type="inferred from homology"/>
<evidence type="ECO:0000313" key="11">
    <source>
        <dbReference type="EMBL" id="RCW65916.1"/>
    </source>
</evidence>
<comment type="caution">
    <text evidence="11">The sequence shown here is derived from an EMBL/GenBank/DDBJ whole genome shotgun (WGS) entry which is preliminary data.</text>
</comment>
<evidence type="ECO:0000256" key="6">
    <source>
        <dbReference type="ARBA" id="ARBA00029447"/>
    </source>
</evidence>
<accession>A0A368XFC0</accession>
<dbReference type="InterPro" id="IPR003660">
    <property type="entry name" value="HAMP_dom"/>
</dbReference>
<keyword evidence="3 8" id="KW-1133">Transmembrane helix</keyword>
<dbReference type="GO" id="GO:0016020">
    <property type="term" value="C:membrane"/>
    <property type="evidence" value="ECO:0007669"/>
    <property type="project" value="UniProtKB-SubCell"/>
</dbReference>
<dbReference type="EMBL" id="QPJI01000011">
    <property type="protein sequence ID" value="RCW65916.1"/>
    <property type="molecule type" value="Genomic_DNA"/>
</dbReference>
<dbReference type="AlphaFoldDB" id="A0A368XFC0"/>
<evidence type="ECO:0000256" key="3">
    <source>
        <dbReference type="ARBA" id="ARBA00022989"/>
    </source>
</evidence>
<evidence type="ECO:0000256" key="1">
    <source>
        <dbReference type="ARBA" id="ARBA00004370"/>
    </source>
</evidence>
<dbReference type="Gene3D" id="1.10.287.950">
    <property type="entry name" value="Methyl-accepting chemotaxis protein"/>
    <property type="match status" value="1"/>
</dbReference>
<evidence type="ECO:0000259" key="9">
    <source>
        <dbReference type="PROSITE" id="PS50111"/>
    </source>
</evidence>
<comment type="subcellular location">
    <subcellularLocation>
        <location evidence="1">Membrane</location>
    </subcellularLocation>
</comment>
<reference evidence="11 12" key="1">
    <citation type="submission" date="2018-07" db="EMBL/GenBank/DDBJ databases">
        <title>Freshwater and sediment microbial communities from various areas in North America, analyzing microbe dynamics in response to fracking.</title>
        <authorList>
            <person name="Lamendella R."/>
        </authorList>
    </citation>
    <scope>NUCLEOTIDE SEQUENCE [LARGE SCALE GENOMIC DNA]</scope>
    <source>
        <strain evidence="11 12">105B</strain>
    </source>
</reference>
<evidence type="ECO:0000256" key="5">
    <source>
        <dbReference type="ARBA" id="ARBA00023224"/>
    </source>
</evidence>
<keyword evidence="4 8" id="KW-0472">Membrane</keyword>
<feature type="domain" description="Methyl-accepting transducer" evidence="9">
    <location>
        <begin position="262"/>
        <end position="509"/>
    </location>
</feature>
<dbReference type="SUPFAM" id="SSF58104">
    <property type="entry name" value="Methyl-accepting chemotaxis protein (MCP) signaling domain"/>
    <property type="match status" value="1"/>
</dbReference>
<feature type="transmembrane region" description="Helical" evidence="8">
    <location>
        <begin position="12"/>
        <end position="31"/>
    </location>
</feature>
<dbReference type="PROSITE" id="PS50111">
    <property type="entry name" value="CHEMOTAXIS_TRANSDUC_2"/>
    <property type="match status" value="1"/>
</dbReference>
<dbReference type="PRINTS" id="PR00260">
    <property type="entry name" value="CHEMTRNSDUCR"/>
</dbReference>
<gene>
    <name evidence="11" type="ORF">DET61_11117</name>
</gene>
<organism evidence="11 12">
    <name type="scientific">Marinobacter nauticus</name>
    <name type="common">Marinobacter hydrocarbonoclasticus</name>
    <name type="synonym">Marinobacter aquaeolei</name>
    <dbReference type="NCBI Taxonomy" id="2743"/>
    <lineage>
        <taxon>Bacteria</taxon>
        <taxon>Pseudomonadati</taxon>
        <taxon>Pseudomonadota</taxon>
        <taxon>Gammaproteobacteria</taxon>
        <taxon>Pseudomonadales</taxon>
        <taxon>Marinobacteraceae</taxon>
        <taxon>Marinobacter</taxon>
    </lineage>
</organism>
<dbReference type="PANTHER" id="PTHR32089">
    <property type="entry name" value="METHYL-ACCEPTING CHEMOTAXIS PROTEIN MCPB"/>
    <property type="match status" value="1"/>
</dbReference>
<dbReference type="PROSITE" id="PS50885">
    <property type="entry name" value="HAMP"/>
    <property type="match status" value="1"/>
</dbReference>
<dbReference type="PANTHER" id="PTHR32089:SF112">
    <property type="entry name" value="LYSOZYME-LIKE PROTEIN-RELATED"/>
    <property type="match status" value="1"/>
</dbReference>
<dbReference type="GO" id="GO:0006935">
    <property type="term" value="P:chemotaxis"/>
    <property type="evidence" value="ECO:0007669"/>
    <property type="project" value="InterPro"/>
</dbReference>
<evidence type="ECO:0000256" key="4">
    <source>
        <dbReference type="ARBA" id="ARBA00023136"/>
    </source>
</evidence>
<dbReference type="GO" id="GO:0007165">
    <property type="term" value="P:signal transduction"/>
    <property type="evidence" value="ECO:0007669"/>
    <property type="project" value="UniProtKB-KW"/>
</dbReference>